<evidence type="ECO:0000256" key="1">
    <source>
        <dbReference type="SAM" id="Coils"/>
    </source>
</evidence>
<gene>
    <name evidence="2" type="ORF">HELGO_WM34845</name>
</gene>
<accession>A0A6S6SFE1</accession>
<feature type="coiled-coil region" evidence="1">
    <location>
        <begin position="1632"/>
        <end position="1705"/>
    </location>
</feature>
<dbReference type="EMBL" id="CACVAQ010000128">
    <property type="protein sequence ID" value="CAA6807144.1"/>
    <property type="molecule type" value="Genomic_DNA"/>
</dbReference>
<organism evidence="2">
    <name type="scientific">uncultured Aureispira sp</name>
    <dbReference type="NCBI Taxonomy" id="1331704"/>
    <lineage>
        <taxon>Bacteria</taxon>
        <taxon>Pseudomonadati</taxon>
        <taxon>Bacteroidota</taxon>
        <taxon>Saprospiria</taxon>
        <taxon>Saprospirales</taxon>
        <taxon>Saprospiraceae</taxon>
        <taxon>Aureispira</taxon>
        <taxon>environmental samples</taxon>
    </lineage>
</organism>
<proteinExistence type="predicted"/>
<reference evidence="2" key="1">
    <citation type="submission" date="2020-01" db="EMBL/GenBank/DDBJ databases">
        <authorList>
            <person name="Meier V. D."/>
            <person name="Meier V D."/>
        </authorList>
    </citation>
    <scope>NUCLEOTIDE SEQUENCE</scope>
    <source>
        <strain evidence="2">HLG_WM_MAG_10</strain>
    </source>
</reference>
<name>A0A6S6SFE1_9BACT</name>
<sequence length="1709" mass="190458">MLWIPWVQIQLGNGVASALSKAWDTNVKIERLEITPFSNFKFHGVLIADHYQDTLIYASCAEAQRYDLFAMFNKEVRIGNIVVSDAVFKVQRHPEEEYFNIHFLINFFEAGEVKEPRPEKFKLYFGGAELVNARIHLADTAIGTAALVTCDTGYVLGHDTEGVDMIGKKVWGDIAHLSNANITVRLFDKVTIPNIDSSFWEVPVDSTIADWDVGCEKFKLSHVNFRLINERTGMRKDTARMLDFANLNFNNINLDVDTFRLQHEVFTGHVNKIHGLNHGGFELKELSGDAIISPQTVALSNFKLVTNSSTISHALKFEYSEYKDFYQFSDKVKITGTFDSTTSITFRDIAAFAPQIKENVFIATNLDSPIEVKGKFKGTVNNFRAKNLDIKVHNSRIVGNISMNDVTIPGAAFMDLKLKKVSTDYEDLKKIVSFVNLPKNLATLGQMNFEGSYTGFFQDFVAYGQLDTRLGRINSDLQLNLRKGKSQAAYNGGFKFNNFDIGTFIGNRDVGRITLQTEVEGIGLTLETLDAELKNAKIDSFTFKNYQYEDIAIDGFFKQKKFDGDIMSKDSNMYVFVRGIVDLSEELPSVDILGNVKNIDFQKLNISEESIGLHLDTFDINAKGTNIDNFIGNLFIRGINGHRGAIYSELDLISIKADKVFGKPLYSIVDGDTTVVVHSTRTINLKSDIVDIDVFGEYDVVNLVKSIERFIKVNHPNLYKELYQKQVLQQEVIDSIENVRPFDPLVDINSTKTDSAPPHQDFNIIVSIPKTTKNITQLIDKNFKSLEGIFIKGDYDGSAGSLMLDGKVGKVHVGQVEVNNIKLTKGKALGSTFDVLVSVDTLKLDGKSFIPNINLSLDAIGDSVRFHVNADAVGKIAQELSINGQLELKENLIVLKLDTSRLYILDQKWTINDDNHIKIGDKVLDVKNVKLTSGDKLVELSSLNKNKGALVNFQNINLGWLYGMMEPLPKIEIDGVFSGTASMQNVFNQKGLQANVLIDTLIINDDYWGSNSRLVASADSLKSTFKGHFTHHSDFVDGLDVRATFIPAFASTDPDLQNLLDITIKADGAKAKILEYFLKEQISETEGNAVAEARIFGNIQGKKTVLNIEGDGLMTGVKTKINFLQTKYILSDAKIKMDNKGFHIDPKIQYYRKTNAYKSGGVPVIVEGEPSQVAYLDGSVTHNHLKNFGLDVSAILDNNLAMNTTIEDNSTFYGKIYASGTVEFTGPFERLKLKLDLATEDNSIFNLPIGGPMEVTETNYISFIDVNAKKDSTSKKSIKDQILTGLDIEIIADIKPGALARLIIDEKAGDVIQGRGSSDDMRVSYSPTGELKIFGQYLIEEGDYLFTYKNLINKPFDVKKGGTITWGDNDGDPFKAKLDIEAVYEKNLGLTNLVKESISINPNLSSLANKPSQVNLLMGLKGELFSPEVAFEIQVENVAPALQTPVRLALADINADKNKLNRQVFGIVALQQFLPLESGDVDVVSSGINTGISTLSELVSQQLSLYVNDLLEGVIKDVDFISSLEFDFNFNIRDSESQNVHSTTSNVQLGSNIKFLDDRLTVYAGTNIDIAGDDQVLDNLAASNNYVGGNFKVEYIITKDGQLRIKAYNRTESTILGQSTRTGIGISYRKEFDTLQDLIDEAKSNRKRNKKERYTNQRRNYKLKITKLSKELSTTTDEKEKERLNKKVTRLKDKLATAIQNLEALPKDK</sequence>
<protein>
    <recommendedName>
        <fullName evidence="3">DUF490 domain-containing protein</fullName>
    </recommendedName>
</protein>
<evidence type="ECO:0008006" key="3">
    <source>
        <dbReference type="Google" id="ProtNLM"/>
    </source>
</evidence>
<evidence type="ECO:0000313" key="2">
    <source>
        <dbReference type="EMBL" id="CAA6807144.1"/>
    </source>
</evidence>
<keyword evidence="1" id="KW-0175">Coiled coil</keyword>